<dbReference type="Pfam" id="PF04149">
    <property type="entry name" value="DUF397"/>
    <property type="match status" value="1"/>
</dbReference>
<comment type="caution">
    <text evidence="2">The sequence shown here is derived from an EMBL/GenBank/DDBJ whole genome shotgun (WGS) entry which is preliminary data.</text>
</comment>
<keyword evidence="3" id="KW-1185">Reference proteome</keyword>
<evidence type="ECO:0000313" key="3">
    <source>
        <dbReference type="Proteomes" id="UP000431901"/>
    </source>
</evidence>
<sequence length="66" mass="6705">MNTVELTWRKSSHSGGTSGQCVELAALGAAYVGIRDSKNPSRGHLSVGKGGMATLVASVKAGAFDI</sequence>
<evidence type="ECO:0000313" key="2">
    <source>
        <dbReference type="EMBL" id="MXQ65600.1"/>
    </source>
</evidence>
<dbReference type="EMBL" id="WUTW01000002">
    <property type="protein sequence ID" value="MXQ65600.1"/>
    <property type="molecule type" value="Genomic_DNA"/>
</dbReference>
<reference evidence="2 3" key="1">
    <citation type="submission" date="2019-12" db="EMBL/GenBank/DDBJ databases">
        <title>Nocardia macrotermitis sp. nov. and Nocardia aurantia sp. nov., isolated from the gut of the fungus growing-termite Macrotermes natalensis.</title>
        <authorList>
            <person name="Christine B."/>
            <person name="Rene B."/>
        </authorList>
    </citation>
    <scope>NUCLEOTIDE SEQUENCE [LARGE SCALE GENOMIC DNA]</scope>
    <source>
        <strain evidence="2 3">DSM 102126</strain>
    </source>
</reference>
<dbReference type="OrthoDB" id="3481959at2"/>
<evidence type="ECO:0000259" key="1">
    <source>
        <dbReference type="Pfam" id="PF04149"/>
    </source>
</evidence>
<name>A0A6I4W9Z7_9ACTN</name>
<proteinExistence type="predicted"/>
<dbReference type="RefSeq" id="WP_161103675.1">
    <property type="nucleotide sequence ID" value="NZ_JBHLYI010000006.1"/>
</dbReference>
<dbReference type="AlphaFoldDB" id="A0A6I4W9Z7"/>
<feature type="domain" description="DUF397" evidence="1">
    <location>
        <begin position="6"/>
        <end position="60"/>
    </location>
</feature>
<gene>
    <name evidence="2" type="ORF">GQ466_16345</name>
</gene>
<dbReference type="Proteomes" id="UP000431901">
    <property type="component" value="Unassembled WGS sequence"/>
</dbReference>
<dbReference type="InterPro" id="IPR007278">
    <property type="entry name" value="DUF397"/>
</dbReference>
<accession>A0A6I4W9Z7</accession>
<protein>
    <submittedName>
        <fullName evidence="2">DUF397 domain-containing protein</fullName>
    </submittedName>
</protein>
<organism evidence="2 3">
    <name type="scientific">Actinomadura rayongensis</name>
    <dbReference type="NCBI Taxonomy" id="1429076"/>
    <lineage>
        <taxon>Bacteria</taxon>
        <taxon>Bacillati</taxon>
        <taxon>Actinomycetota</taxon>
        <taxon>Actinomycetes</taxon>
        <taxon>Streptosporangiales</taxon>
        <taxon>Thermomonosporaceae</taxon>
        <taxon>Actinomadura</taxon>
    </lineage>
</organism>